<dbReference type="InterPro" id="IPR048769">
    <property type="entry name" value="HepT-like_dom"/>
</dbReference>
<feature type="domain" description="HepT-like" evidence="1">
    <location>
        <begin position="45"/>
        <end position="152"/>
    </location>
</feature>
<sequence>MNEGLKHLAMRIRNELSEIEHTLKRATEGMKRAKQTGDAYYLDGVALNLHSFYSGIERIFELIAANVDCMFPEGENWHQALLKQMAEEMSDVRPAVISDFVRLAFDEYRGFRHIVRNVYTYKFDSARIEKLTERAGPLFAQLRAELLAFADFLEANEGDEV</sequence>
<comment type="caution">
    <text evidence="2">The sequence shown here is derived from an EMBL/GenBank/DDBJ whole genome shotgun (WGS) entry which is preliminary data.</text>
</comment>
<protein>
    <recommendedName>
        <fullName evidence="1">HepT-like domain-containing protein</fullName>
    </recommendedName>
</protein>
<organism evidence="2 3">
    <name type="scientific">Candidatus Desulfatibia vada</name>
    <dbReference type="NCBI Taxonomy" id="2841696"/>
    <lineage>
        <taxon>Bacteria</taxon>
        <taxon>Pseudomonadati</taxon>
        <taxon>Thermodesulfobacteriota</taxon>
        <taxon>Desulfobacteria</taxon>
        <taxon>Desulfobacterales</taxon>
        <taxon>Desulfobacterales incertae sedis</taxon>
        <taxon>Candidatus Desulfatibia</taxon>
    </lineage>
</organism>
<evidence type="ECO:0000313" key="3">
    <source>
        <dbReference type="Proteomes" id="UP000605201"/>
    </source>
</evidence>
<dbReference type="Proteomes" id="UP000605201">
    <property type="component" value="Unassembled WGS sequence"/>
</dbReference>
<evidence type="ECO:0000313" key="2">
    <source>
        <dbReference type="EMBL" id="MBC8432097.1"/>
    </source>
</evidence>
<gene>
    <name evidence="2" type="ORF">H8D96_09265</name>
</gene>
<proteinExistence type="predicted"/>
<accession>A0A8J6TSA3</accession>
<dbReference type="EMBL" id="JACNIG010000205">
    <property type="protein sequence ID" value="MBC8432097.1"/>
    <property type="molecule type" value="Genomic_DNA"/>
</dbReference>
<evidence type="ECO:0000259" key="1">
    <source>
        <dbReference type="Pfam" id="PF20797"/>
    </source>
</evidence>
<dbReference type="Pfam" id="PF20797">
    <property type="entry name" value="HepT-like_2"/>
    <property type="match status" value="1"/>
</dbReference>
<name>A0A8J6TSA3_9BACT</name>
<dbReference type="AlphaFoldDB" id="A0A8J6TSA3"/>
<reference evidence="2 3" key="1">
    <citation type="submission" date="2020-08" db="EMBL/GenBank/DDBJ databases">
        <title>Bridging the membrane lipid divide: bacteria of the FCB group superphylum have the potential to synthesize archaeal ether lipids.</title>
        <authorList>
            <person name="Villanueva L."/>
            <person name="Von Meijenfeldt F.A.B."/>
            <person name="Westbye A.B."/>
            <person name="Yadav S."/>
            <person name="Hopmans E.C."/>
            <person name="Dutilh B.E."/>
            <person name="Sinninghe Damste J.S."/>
        </authorList>
    </citation>
    <scope>NUCLEOTIDE SEQUENCE [LARGE SCALE GENOMIC DNA]</scope>
    <source>
        <strain evidence="2">NIOZ-UU17</strain>
    </source>
</reference>